<organism evidence="2 3">
    <name type="scientific">Flavobacterium lacisediminis</name>
    <dbReference type="NCBI Taxonomy" id="2989705"/>
    <lineage>
        <taxon>Bacteria</taxon>
        <taxon>Pseudomonadati</taxon>
        <taxon>Bacteroidota</taxon>
        <taxon>Flavobacteriia</taxon>
        <taxon>Flavobacteriales</taxon>
        <taxon>Flavobacteriaceae</taxon>
        <taxon>Flavobacterium</taxon>
    </lineage>
</organism>
<dbReference type="RefSeq" id="WP_264369346.1">
    <property type="nucleotide sequence ID" value="NZ_JAPCIO010000006.1"/>
</dbReference>
<accession>A0ABT3EJ76</accession>
<dbReference type="EMBL" id="JAPCIO010000006">
    <property type="protein sequence ID" value="MCW1148623.1"/>
    <property type="molecule type" value="Genomic_DNA"/>
</dbReference>
<evidence type="ECO:0000313" key="3">
    <source>
        <dbReference type="Proteomes" id="UP001165677"/>
    </source>
</evidence>
<sequence length="415" mass="46315">MKKNKINQLLVLASLFAPLLGMSQTVNTGVFTIMPGTVAGSVGAIDNQTTGEIYNDGDFYVYSHYHNDGIVTFLGNTGLTRMRGLFGFQDLSGSIPMEWYNGEFNNTLVQPAFHLSNEVSIANEGDFQQGIVDDDNHGGLLVFEDDAYHINVDDVSHVDGFVRKNGDDAFKFPIGDGGYFRYSGISNPDFVTDAFSSKYFFENSDPLYPHSSKEDIIDLIDNAEYWKVEKTASATDVFLTLSWDEDTTPTEIYAAPYDEIHIVRWDQNEMKWIDEGGVADPNLKEVTTVIDPLTAYGDFTLARVRSVLPCSGRSINVYNAVSPNEDGLNDYFIIDGIRSCPKNKVEVYNRWGVKVYETTAYDTNGNVFKGISEGRATLNADSKLPVGTYFYILTFFDETGGTKVKKSGYLYLNYK</sequence>
<dbReference type="Pfam" id="PF13585">
    <property type="entry name" value="CHU_C"/>
    <property type="match status" value="1"/>
</dbReference>
<feature type="chain" id="PRO_5046035522" evidence="1">
    <location>
        <begin position="29"/>
        <end position="415"/>
    </location>
</feature>
<name>A0ABT3EJ76_9FLAO</name>
<evidence type="ECO:0000313" key="2">
    <source>
        <dbReference type="EMBL" id="MCW1148623.1"/>
    </source>
</evidence>
<keyword evidence="1" id="KW-0732">Signal</keyword>
<feature type="signal peptide" evidence="1">
    <location>
        <begin position="1"/>
        <end position="28"/>
    </location>
</feature>
<protein>
    <submittedName>
        <fullName evidence="2">Gliding motility-associated C-terminal domain-containing protein</fullName>
    </submittedName>
</protein>
<reference evidence="2" key="1">
    <citation type="submission" date="2022-10" db="EMBL/GenBank/DDBJ databases">
        <title>Flavobacterium sp. nov., a bacterium isolated from lake sediment.</title>
        <authorList>
            <person name="Qu J.-H."/>
        </authorList>
    </citation>
    <scope>NUCLEOTIDE SEQUENCE</scope>
    <source>
        <strain evidence="2">TH16-21</strain>
    </source>
</reference>
<evidence type="ECO:0000256" key="1">
    <source>
        <dbReference type="SAM" id="SignalP"/>
    </source>
</evidence>
<dbReference type="Proteomes" id="UP001165677">
    <property type="component" value="Unassembled WGS sequence"/>
</dbReference>
<proteinExistence type="predicted"/>
<gene>
    <name evidence="2" type="ORF">OJ995_10355</name>
</gene>
<keyword evidence="3" id="KW-1185">Reference proteome</keyword>
<comment type="caution">
    <text evidence="2">The sequence shown here is derived from an EMBL/GenBank/DDBJ whole genome shotgun (WGS) entry which is preliminary data.</text>
</comment>